<reference evidence="5 6" key="1">
    <citation type="submission" date="2020-01" db="EMBL/GenBank/DDBJ databases">
        <title>Genome analysis of Anaerocolumna sp. CBA3638.</title>
        <authorList>
            <person name="Kim J."/>
            <person name="Roh S.W."/>
        </authorList>
    </citation>
    <scope>NUCLEOTIDE SEQUENCE [LARGE SCALE GENOMIC DNA]</scope>
    <source>
        <strain evidence="5 6">CBA3638</strain>
    </source>
</reference>
<dbReference type="Pfam" id="PF24894">
    <property type="entry name" value="Hexapep_GlmU"/>
    <property type="match status" value="1"/>
</dbReference>
<protein>
    <submittedName>
        <fullName evidence="5">Glucose-1-phosphate adenylyltransferase subunit GlgD</fullName>
        <ecNumber evidence="5">2.7.7.27</ecNumber>
    </submittedName>
</protein>
<keyword evidence="2" id="KW-0320">Glycogen biosynthesis</keyword>
<dbReference type="EC" id="2.7.7.27" evidence="5"/>
<dbReference type="NCBIfam" id="TIGR02092">
    <property type="entry name" value="glgD"/>
    <property type="match status" value="1"/>
</dbReference>
<sequence>MSLNASGIIFSNMHDEEMHEMTNSRTMGALPFGGRYRLIDFALSNMHNSGITSVGVIAKSNYQSLLEHLGSGKEWDLSRKQDGLFIFPPFSRLSAGIYKNKIEALHGIMTYIKKSRNEYLVITDCDTICNLNWAVPLQYHINKNADVTVIYYQITPSQELKNETLYTISPDGFVTDILINQNTCKPCSIGTNMWIIKKSLLVSIIEDATSHNLENIERDILQKKLNQYKIAAWEFDGYIRKTNSICDFFQANMDILNSRNRDDLFYKYGPIYTKVLDVVPAKYGESAEVSNSLIADGCEIYGSVHNSILFRGVKIGKGSKISNSIVMKDSKTGENVTLNYILADKNVVFQDNRMLMGYEGRPIYISKGSNV</sequence>
<keyword evidence="5" id="KW-0548">Nucleotidyltransferase</keyword>
<keyword evidence="5" id="KW-0808">Transferase</keyword>
<dbReference type="InterPro" id="IPR011004">
    <property type="entry name" value="Trimer_LpxA-like_sf"/>
</dbReference>
<dbReference type="InterPro" id="IPR056818">
    <property type="entry name" value="GlmU/GlgC-like_hexapep"/>
</dbReference>
<evidence type="ECO:0000313" key="6">
    <source>
        <dbReference type="Proteomes" id="UP000464314"/>
    </source>
</evidence>
<name>A0A6P1TLF8_9FIRM</name>
<dbReference type="CDD" id="cd02508">
    <property type="entry name" value="ADP_Glucose_PP"/>
    <property type="match status" value="1"/>
</dbReference>
<dbReference type="EMBL" id="CP048000">
    <property type="protein sequence ID" value="QHQ60746.1"/>
    <property type="molecule type" value="Genomic_DNA"/>
</dbReference>
<dbReference type="InterPro" id="IPR011831">
    <property type="entry name" value="ADP-Glc_PPase"/>
</dbReference>
<evidence type="ECO:0000256" key="2">
    <source>
        <dbReference type="ARBA" id="ARBA00023056"/>
    </source>
</evidence>
<dbReference type="InterPro" id="IPR011832">
    <property type="entry name" value="GlgDAde_trans"/>
</dbReference>
<dbReference type="InterPro" id="IPR029044">
    <property type="entry name" value="Nucleotide-diphossugar_trans"/>
</dbReference>
<evidence type="ECO:0000259" key="4">
    <source>
        <dbReference type="Pfam" id="PF24894"/>
    </source>
</evidence>
<accession>A0A6P1TLF8</accession>
<proteinExistence type="inferred from homology"/>
<evidence type="ECO:0000313" key="5">
    <source>
        <dbReference type="EMBL" id="QHQ60746.1"/>
    </source>
</evidence>
<feature type="domain" description="Nucleotidyl transferase" evidence="3">
    <location>
        <begin position="20"/>
        <end position="154"/>
    </location>
</feature>
<dbReference type="CDD" id="cd04651">
    <property type="entry name" value="LbH_G1P_AT_C"/>
    <property type="match status" value="1"/>
</dbReference>
<dbReference type="GO" id="GO:0005978">
    <property type="term" value="P:glycogen biosynthetic process"/>
    <property type="evidence" value="ECO:0007669"/>
    <property type="project" value="UniProtKB-KW"/>
</dbReference>
<comment type="similarity">
    <text evidence="1">Belongs to the bacterial/plant glucose-1-phosphate adenylyltransferase family.</text>
</comment>
<keyword evidence="6" id="KW-1185">Reference proteome</keyword>
<dbReference type="SUPFAM" id="SSF51161">
    <property type="entry name" value="Trimeric LpxA-like enzymes"/>
    <property type="match status" value="1"/>
</dbReference>
<feature type="domain" description="Glucose-1-phosphate adenylyltransferase/Bifunctional protein GlmU-like C-terminal hexapeptide" evidence="4">
    <location>
        <begin position="281"/>
        <end position="352"/>
    </location>
</feature>
<dbReference type="PANTHER" id="PTHR43523">
    <property type="entry name" value="GLUCOSE-1-PHOSPHATE ADENYLYLTRANSFERASE-RELATED"/>
    <property type="match status" value="1"/>
</dbReference>
<dbReference type="PANTHER" id="PTHR43523:SF6">
    <property type="entry name" value="GLYCOGEN BIOSYNTHESIS PROTEIN GLGD"/>
    <property type="match status" value="1"/>
</dbReference>
<organism evidence="5 6">
    <name type="scientific">Anaerocolumna sedimenticola</name>
    <dbReference type="NCBI Taxonomy" id="2696063"/>
    <lineage>
        <taxon>Bacteria</taxon>
        <taxon>Bacillati</taxon>
        <taxon>Bacillota</taxon>
        <taxon>Clostridia</taxon>
        <taxon>Lachnospirales</taxon>
        <taxon>Lachnospiraceae</taxon>
        <taxon>Anaerocolumna</taxon>
    </lineage>
</organism>
<evidence type="ECO:0000259" key="3">
    <source>
        <dbReference type="Pfam" id="PF00483"/>
    </source>
</evidence>
<dbReference type="SUPFAM" id="SSF53448">
    <property type="entry name" value="Nucleotide-diphospho-sugar transferases"/>
    <property type="match status" value="1"/>
</dbReference>
<dbReference type="KEGG" id="anr:Ana3638_08145"/>
<dbReference type="RefSeq" id="WP_161837578.1">
    <property type="nucleotide sequence ID" value="NZ_CP048000.1"/>
</dbReference>
<dbReference type="AlphaFoldDB" id="A0A6P1TLF8"/>
<dbReference type="Gene3D" id="2.160.10.10">
    <property type="entry name" value="Hexapeptide repeat proteins"/>
    <property type="match status" value="1"/>
</dbReference>
<gene>
    <name evidence="5" type="primary">glgD</name>
    <name evidence="5" type="ORF">Ana3638_08145</name>
</gene>
<dbReference type="Pfam" id="PF00483">
    <property type="entry name" value="NTP_transferase"/>
    <property type="match status" value="1"/>
</dbReference>
<dbReference type="GO" id="GO:0008878">
    <property type="term" value="F:glucose-1-phosphate adenylyltransferase activity"/>
    <property type="evidence" value="ECO:0007669"/>
    <property type="project" value="UniProtKB-EC"/>
</dbReference>
<dbReference type="InterPro" id="IPR005835">
    <property type="entry name" value="NTP_transferase_dom"/>
</dbReference>
<dbReference type="Proteomes" id="UP000464314">
    <property type="component" value="Chromosome"/>
</dbReference>
<evidence type="ECO:0000256" key="1">
    <source>
        <dbReference type="ARBA" id="ARBA00010443"/>
    </source>
</evidence>
<dbReference type="Gene3D" id="3.90.550.10">
    <property type="entry name" value="Spore Coat Polysaccharide Biosynthesis Protein SpsA, Chain A"/>
    <property type="match status" value="1"/>
</dbReference>